<sequence length="51" mass="6050">NGSKLHQGRIRLDIRMHFFTKRVVRHCNRLPRDMVNAPILSVFKKHLDNAL</sequence>
<feature type="non-terminal residue" evidence="1">
    <location>
        <position position="51"/>
    </location>
</feature>
<dbReference type="EMBL" id="KK516508">
    <property type="protein sequence ID" value="KFP64928.1"/>
    <property type="molecule type" value="Genomic_DNA"/>
</dbReference>
<organism evidence="1 2">
    <name type="scientific">Cariama cristata</name>
    <name type="common">Red-legged seriema</name>
    <dbReference type="NCBI Taxonomy" id="54380"/>
    <lineage>
        <taxon>Eukaryota</taxon>
        <taxon>Metazoa</taxon>
        <taxon>Chordata</taxon>
        <taxon>Craniata</taxon>
        <taxon>Vertebrata</taxon>
        <taxon>Euteleostomi</taxon>
        <taxon>Archelosauria</taxon>
        <taxon>Archosauria</taxon>
        <taxon>Dinosauria</taxon>
        <taxon>Saurischia</taxon>
        <taxon>Theropoda</taxon>
        <taxon>Coelurosauria</taxon>
        <taxon>Aves</taxon>
        <taxon>Neognathae</taxon>
        <taxon>Neoaves</taxon>
        <taxon>Telluraves</taxon>
        <taxon>Australaves</taxon>
        <taxon>Cariamiformes</taxon>
        <taxon>Cariamidae</taxon>
        <taxon>Cariama</taxon>
    </lineage>
</organism>
<dbReference type="AlphaFoldDB" id="A0A091LZD8"/>
<dbReference type="Proteomes" id="UP000054116">
    <property type="component" value="Unassembled WGS sequence"/>
</dbReference>
<reference evidence="1 2" key="1">
    <citation type="submission" date="2014-04" db="EMBL/GenBank/DDBJ databases">
        <title>Genome evolution of avian class.</title>
        <authorList>
            <person name="Zhang G."/>
            <person name="Li C."/>
        </authorList>
    </citation>
    <scope>NUCLEOTIDE SEQUENCE [LARGE SCALE GENOMIC DNA]</scope>
    <source>
        <strain evidence="1">BGI_N322</strain>
    </source>
</reference>
<proteinExistence type="predicted"/>
<accession>A0A091LZD8</accession>
<evidence type="ECO:0000313" key="1">
    <source>
        <dbReference type="EMBL" id="KFP64928.1"/>
    </source>
</evidence>
<protein>
    <submittedName>
        <fullName evidence="1">Uncharacterized protein</fullName>
    </submittedName>
</protein>
<feature type="non-terminal residue" evidence="1">
    <location>
        <position position="1"/>
    </location>
</feature>
<keyword evidence="2" id="KW-1185">Reference proteome</keyword>
<gene>
    <name evidence="1" type="ORF">N322_02031</name>
</gene>
<name>A0A091LZD8_CARIC</name>
<evidence type="ECO:0000313" key="2">
    <source>
        <dbReference type="Proteomes" id="UP000054116"/>
    </source>
</evidence>